<dbReference type="InterPro" id="IPR004089">
    <property type="entry name" value="MCPsignal_dom"/>
</dbReference>
<keyword evidence="8" id="KW-1185">Reference proteome</keyword>
<dbReference type="Gene3D" id="1.10.287.950">
    <property type="entry name" value="Methyl-accepting chemotaxis protein"/>
    <property type="match status" value="1"/>
</dbReference>
<dbReference type="RefSeq" id="WP_079427662.1">
    <property type="nucleotide sequence ID" value="NZ_MZGV01000072.1"/>
</dbReference>
<evidence type="ECO:0000256" key="1">
    <source>
        <dbReference type="ARBA" id="ARBA00022500"/>
    </source>
</evidence>
<feature type="transmembrane region" description="Helical" evidence="4">
    <location>
        <begin position="192"/>
        <end position="212"/>
    </location>
</feature>
<dbReference type="Pfam" id="PF00672">
    <property type="entry name" value="HAMP"/>
    <property type="match status" value="1"/>
</dbReference>
<keyword evidence="4" id="KW-0472">Membrane</keyword>
<keyword evidence="1" id="KW-0145">Chemotaxis</keyword>
<dbReference type="GO" id="GO:0006935">
    <property type="term" value="P:chemotaxis"/>
    <property type="evidence" value="ECO:0007669"/>
    <property type="project" value="UniProtKB-KW"/>
</dbReference>
<dbReference type="PROSITE" id="PS50111">
    <property type="entry name" value="CHEMOTAXIS_TRANSDUC_2"/>
    <property type="match status" value="1"/>
</dbReference>
<keyword evidence="4" id="KW-1133">Transmembrane helix</keyword>
<dbReference type="InterPro" id="IPR003660">
    <property type="entry name" value="HAMP_dom"/>
</dbReference>
<dbReference type="InterPro" id="IPR024478">
    <property type="entry name" value="HlyB_4HB_MCP"/>
</dbReference>
<dbReference type="PANTHER" id="PTHR43531:SF11">
    <property type="entry name" value="METHYL-ACCEPTING CHEMOTAXIS PROTEIN 3"/>
    <property type="match status" value="1"/>
</dbReference>
<evidence type="ECO:0000256" key="3">
    <source>
        <dbReference type="PROSITE-ProRule" id="PRU00284"/>
    </source>
</evidence>
<dbReference type="EMBL" id="MZGV01000072">
    <property type="protein sequence ID" value="OPJ57802.1"/>
    <property type="molecule type" value="Genomic_DNA"/>
</dbReference>
<dbReference type="SMART" id="SM00304">
    <property type="entry name" value="HAMP"/>
    <property type="match status" value="1"/>
</dbReference>
<accession>A0A1V4ICS1</accession>
<dbReference type="Proteomes" id="UP000190080">
    <property type="component" value="Unassembled WGS sequence"/>
</dbReference>
<proteinExistence type="inferred from homology"/>
<evidence type="ECO:0000313" key="7">
    <source>
        <dbReference type="EMBL" id="OPJ57802.1"/>
    </source>
</evidence>
<dbReference type="GO" id="GO:0004888">
    <property type="term" value="F:transmembrane signaling receptor activity"/>
    <property type="evidence" value="ECO:0007669"/>
    <property type="project" value="InterPro"/>
</dbReference>
<dbReference type="STRING" id="1450648.CLORY_39220"/>
<comment type="similarity">
    <text evidence="2">Belongs to the methyl-accepting chemotaxis (MCP) protein family.</text>
</comment>
<dbReference type="PANTHER" id="PTHR43531">
    <property type="entry name" value="PROTEIN ICFG"/>
    <property type="match status" value="1"/>
</dbReference>
<dbReference type="CDD" id="cd06225">
    <property type="entry name" value="HAMP"/>
    <property type="match status" value="1"/>
</dbReference>
<gene>
    <name evidence="7" type="primary">mcp2</name>
    <name evidence="7" type="ORF">CLORY_39220</name>
</gene>
<dbReference type="InterPro" id="IPR047347">
    <property type="entry name" value="YvaQ-like_sensor"/>
</dbReference>
<feature type="transmembrane region" description="Helical" evidence="4">
    <location>
        <begin position="12"/>
        <end position="32"/>
    </location>
</feature>
<comment type="caution">
    <text evidence="7">The sequence shown here is derived from an EMBL/GenBank/DDBJ whole genome shotgun (WGS) entry which is preliminary data.</text>
</comment>
<dbReference type="InterPro" id="IPR004090">
    <property type="entry name" value="Chemotax_Me-accpt_rcpt"/>
</dbReference>
<dbReference type="GO" id="GO:0007165">
    <property type="term" value="P:signal transduction"/>
    <property type="evidence" value="ECO:0007669"/>
    <property type="project" value="UniProtKB-KW"/>
</dbReference>
<name>A0A1V4ICS1_9CLOT</name>
<keyword evidence="4" id="KW-0812">Transmembrane</keyword>
<keyword evidence="3" id="KW-0807">Transducer</keyword>
<dbReference type="Pfam" id="PF00015">
    <property type="entry name" value="MCPsignal"/>
    <property type="match status" value="1"/>
</dbReference>
<dbReference type="AlphaFoldDB" id="A0A1V4ICS1"/>
<dbReference type="PROSITE" id="PS50885">
    <property type="entry name" value="HAMP"/>
    <property type="match status" value="1"/>
</dbReference>
<dbReference type="Pfam" id="PF12729">
    <property type="entry name" value="4HB_MCP_1"/>
    <property type="match status" value="1"/>
</dbReference>
<evidence type="ECO:0000256" key="2">
    <source>
        <dbReference type="ARBA" id="ARBA00029447"/>
    </source>
</evidence>
<organism evidence="7 8">
    <name type="scientific">Clostridium oryzae</name>
    <dbReference type="NCBI Taxonomy" id="1450648"/>
    <lineage>
        <taxon>Bacteria</taxon>
        <taxon>Bacillati</taxon>
        <taxon>Bacillota</taxon>
        <taxon>Clostridia</taxon>
        <taxon>Eubacteriales</taxon>
        <taxon>Clostridiaceae</taxon>
        <taxon>Clostridium</taxon>
    </lineage>
</organism>
<dbReference type="SMART" id="SM00283">
    <property type="entry name" value="MA"/>
    <property type="match status" value="1"/>
</dbReference>
<dbReference type="SUPFAM" id="SSF58104">
    <property type="entry name" value="Methyl-accepting chemotaxis protein (MCP) signaling domain"/>
    <property type="match status" value="1"/>
</dbReference>
<feature type="domain" description="Methyl-accepting transducer" evidence="5">
    <location>
        <begin position="284"/>
        <end position="542"/>
    </location>
</feature>
<evidence type="ECO:0000313" key="8">
    <source>
        <dbReference type="Proteomes" id="UP000190080"/>
    </source>
</evidence>
<dbReference type="InterPro" id="IPR051310">
    <property type="entry name" value="MCP_chemotaxis"/>
</dbReference>
<evidence type="ECO:0000259" key="6">
    <source>
        <dbReference type="PROSITE" id="PS50885"/>
    </source>
</evidence>
<protein>
    <submittedName>
        <fullName evidence="7">Methyl-accepting chemotaxis protein 2</fullName>
    </submittedName>
</protein>
<dbReference type="PRINTS" id="PR00260">
    <property type="entry name" value="CHEMTRNSDUCR"/>
</dbReference>
<dbReference type="CDD" id="cd19411">
    <property type="entry name" value="MCP2201-like_sensor"/>
    <property type="match status" value="1"/>
</dbReference>
<dbReference type="GO" id="GO:0005886">
    <property type="term" value="C:plasma membrane"/>
    <property type="evidence" value="ECO:0007669"/>
    <property type="project" value="TreeGrafter"/>
</dbReference>
<feature type="domain" description="HAMP" evidence="6">
    <location>
        <begin position="213"/>
        <end position="265"/>
    </location>
</feature>
<dbReference type="OrthoDB" id="9760371at2"/>
<evidence type="ECO:0000259" key="5">
    <source>
        <dbReference type="PROSITE" id="PS50111"/>
    </source>
</evidence>
<sequence length="572" mass="62696">MNFSKIKLSHKLIVGFALVILLTIIVSGLSIFRLGKISSEVENIDKIGNQKVKLSYQIRADVNKIAIAIRDTAISSDVNFMQTQKKVIDDSIVNIDENISKLIELAADSNEKTFIEKIKSDKEDAKVNFDKAVELGMSGSLNERQIRQVLAIIDDSQKILLDDANTFIETQDRFIRDEIRFSKKMAQDTSKIVIILLIASILIAVISSYILIKSILKQVFEIRDGASKLADGHLNFNMDVKTNDEIGHTISAMNNAIGKLNDSMAVVRNESRSIVNSIKLTNDMFEKVNMEIQQVSASTQEISASMEESSASVEEVTSMVTTVKQQVNNTAESAKTGLDVALKIQKKAVAINSDSIEAKENAEKIYSNTKLKLEKALEEAKVVNQISEMASSIGSIAEQTNLLSLNAAIEAARAGDQGKGFAVVADEVRKLAEESSNVVGEIQSKVSTVLNSVGKLSDSSQDILVFMESSVLKDYDKLISISKEYKNDGDTIKDILEQFAEASENIFSSVEQITKSIEEVATAVTEVARSSMEIAGSITEVNSKNENIVAESNNNMAGAEKLLNIIEEFKLK</sequence>
<evidence type="ECO:0000256" key="4">
    <source>
        <dbReference type="SAM" id="Phobius"/>
    </source>
</evidence>
<reference evidence="7 8" key="1">
    <citation type="submission" date="2017-03" db="EMBL/GenBank/DDBJ databases">
        <title>Genome sequence of Clostridium oryzae DSM 28571.</title>
        <authorList>
            <person name="Poehlein A."/>
            <person name="Daniel R."/>
        </authorList>
    </citation>
    <scope>NUCLEOTIDE SEQUENCE [LARGE SCALE GENOMIC DNA]</scope>
    <source>
        <strain evidence="7 8">DSM 28571</strain>
    </source>
</reference>